<evidence type="ECO:0000256" key="2">
    <source>
        <dbReference type="ARBA" id="ARBA00023125"/>
    </source>
</evidence>
<dbReference type="AlphaFoldDB" id="A0A9D1K7S2"/>
<keyword evidence="1" id="KW-0805">Transcription regulation</keyword>
<evidence type="ECO:0000313" key="6">
    <source>
        <dbReference type="Proteomes" id="UP000824140"/>
    </source>
</evidence>
<keyword evidence="3" id="KW-0804">Transcription</keyword>
<dbReference type="SMART" id="SM00342">
    <property type="entry name" value="HTH_ARAC"/>
    <property type="match status" value="1"/>
</dbReference>
<dbReference type="InterPro" id="IPR018060">
    <property type="entry name" value="HTH_AraC"/>
</dbReference>
<proteinExistence type="predicted"/>
<evidence type="ECO:0000256" key="1">
    <source>
        <dbReference type="ARBA" id="ARBA00023015"/>
    </source>
</evidence>
<dbReference type="InterPro" id="IPR018062">
    <property type="entry name" value="HTH_AraC-typ_CS"/>
</dbReference>
<dbReference type="Gene3D" id="1.10.10.60">
    <property type="entry name" value="Homeodomain-like"/>
    <property type="match status" value="2"/>
</dbReference>
<dbReference type="GO" id="GO:0003700">
    <property type="term" value="F:DNA-binding transcription factor activity"/>
    <property type="evidence" value="ECO:0007669"/>
    <property type="project" value="InterPro"/>
</dbReference>
<accession>A0A9D1K7S2</accession>
<feature type="non-terminal residue" evidence="5">
    <location>
        <position position="1"/>
    </location>
</feature>
<dbReference type="PROSITE" id="PS01124">
    <property type="entry name" value="HTH_ARAC_FAMILY_2"/>
    <property type="match status" value="1"/>
</dbReference>
<dbReference type="GO" id="GO:0043565">
    <property type="term" value="F:sequence-specific DNA binding"/>
    <property type="evidence" value="ECO:0007669"/>
    <property type="project" value="InterPro"/>
</dbReference>
<dbReference type="Proteomes" id="UP000824140">
    <property type="component" value="Unassembled WGS sequence"/>
</dbReference>
<dbReference type="PANTHER" id="PTHR43280">
    <property type="entry name" value="ARAC-FAMILY TRANSCRIPTIONAL REGULATOR"/>
    <property type="match status" value="1"/>
</dbReference>
<organism evidence="5 6">
    <name type="scientific">Candidatus Alectryocaccomicrobium excrementavium</name>
    <dbReference type="NCBI Taxonomy" id="2840668"/>
    <lineage>
        <taxon>Bacteria</taxon>
        <taxon>Bacillati</taxon>
        <taxon>Bacillota</taxon>
        <taxon>Clostridia</taxon>
        <taxon>Candidatus Alectryocaccomicrobium</taxon>
    </lineage>
</organism>
<protein>
    <submittedName>
        <fullName evidence="5">Helix-turn-helix domain-containing protein</fullName>
    </submittedName>
</protein>
<dbReference type="EMBL" id="DVJN01000264">
    <property type="protein sequence ID" value="HIS94047.1"/>
    <property type="molecule type" value="Genomic_DNA"/>
</dbReference>
<reference evidence="5" key="1">
    <citation type="submission" date="2020-10" db="EMBL/GenBank/DDBJ databases">
        <authorList>
            <person name="Gilroy R."/>
        </authorList>
    </citation>
    <scope>NUCLEOTIDE SEQUENCE</scope>
    <source>
        <strain evidence="5">13766</strain>
    </source>
</reference>
<evidence type="ECO:0000259" key="4">
    <source>
        <dbReference type="PROSITE" id="PS01124"/>
    </source>
</evidence>
<name>A0A9D1K7S2_9FIRM</name>
<keyword evidence="2" id="KW-0238">DNA-binding</keyword>
<dbReference type="Pfam" id="PF12833">
    <property type="entry name" value="HTH_18"/>
    <property type="match status" value="1"/>
</dbReference>
<feature type="domain" description="HTH araC/xylS-type" evidence="4">
    <location>
        <begin position="609"/>
        <end position="708"/>
    </location>
</feature>
<dbReference type="PANTHER" id="PTHR43280:SF2">
    <property type="entry name" value="HTH-TYPE TRANSCRIPTIONAL REGULATOR EXSA"/>
    <property type="match status" value="1"/>
</dbReference>
<reference evidence="5" key="2">
    <citation type="journal article" date="2021" name="PeerJ">
        <title>Extensive microbial diversity within the chicken gut microbiome revealed by metagenomics and culture.</title>
        <authorList>
            <person name="Gilroy R."/>
            <person name="Ravi A."/>
            <person name="Getino M."/>
            <person name="Pursley I."/>
            <person name="Horton D.L."/>
            <person name="Alikhan N.F."/>
            <person name="Baker D."/>
            <person name="Gharbi K."/>
            <person name="Hall N."/>
            <person name="Watson M."/>
            <person name="Adriaenssens E.M."/>
            <person name="Foster-Nyarko E."/>
            <person name="Jarju S."/>
            <person name="Secka A."/>
            <person name="Antonio M."/>
            <person name="Oren A."/>
            <person name="Chaudhuri R.R."/>
            <person name="La Ragione R."/>
            <person name="Hildebrand F."/>
            <person name="Pallen M.J."/>
        </authorList>
    </citation>
    <scope>NUCLEOTIDE SEQUENCE</scope>
    <source>
        <strain evidence="5">13766</strain>
    </source>
</reference>
<sequence>YSQALHFAIAQEMETQSTMAEIGMERLESSLKDADAYAESLMRLQCFEEYLRMAGTQKNKLTAQMRAVMDVLPALNDPGDILSSCYIYSASSDSILTAQAGYLHLPIYYEGIFSLEGYGYEDWYGDILRDASFSRLLATAAGAKDSTILYSRRLSYGTRNQGRILFYLDGKGILEAFNHYSAYDALGFLSLFDAQGNILYTTNAAVGAQSLFSQYGAFDGFFEISTMGQSMILCAKPLETYGLTLYIGTPKAYFTRSALELSLEIAWGLIPLVLLSTILMLVLMRNSHRPIQQTIARFSGAAEPATLNPFKYVQQSMERLVEQNCRQELQLQNSRADLRNAMLSALVYPKVSDGFPLADKLAELGFSLDAEHYRAVALSLYAQDGGAPLAIAERTHMVILDLAKGWETEFCYLSMDGPERMLFLAMLDDAPDRFEQMQRTLSQFCYEIAQTLACDAILFVGCECDQLKYVSHSFRTLRDLSPASGGYLVCAQDLRGNSTYYDYTSEDEKLLRHFASGGNSSALQELLRQLYARNSADNARSPFEKQLLCAHMLNTLRAAGYHEALDDEIIHSLPDISLERFFALLGSYYETLCQRTRENQRHAQDQLMREILAHIAAHFMEYDMNLVGVALKFGISDRRLSQWIRQETGVGFPEYVEKLRMERAMELLSDNNRTIEEIAQMIGYASDKSFRRAFKRFTGQAPSMHRRP</sequence>
<dbReference type="PROSITE" id="PS00041">
    <property type="entry name" value="HTH_ARAC_FAMILY_1"/>
    <property type="match status" value="1"/>
</dbReference>
<evidence type="ECO:0000256" key="3">
    <source>
        <dbReference type="ARBA" id="ARBA00023163"/>
    </source>
</evidence>
<comment type="caution">
    <text evidence="5">The sequence shown here is derived from an EMBL/GenBank/DDBJ whole genome shotgun (WGS) entry which is preliminary data.</text>
</comment>
<gene>
    <name evidence="5" type="ORF">IAA84_13630</name>
</gene>
<dbReference type="SUPFAM" id="SSF46689">
    <property type="entry name" value="Homeodomain-like"/>
    <property type="match status" value="1"/>
</dbReference>
<dbReference type="InterPro" id="IPR009057">
    <property type="entry name" value="Homeodomain-like_sf"/>
</dbReference>
<evidence type="ECO:0000313" key="5">
    <source>
        <dbReference type="EMBL" id="HIS94047.1"/>
    </source>
</evidence>